<dbReference type="CDD" id="cd03516">
    <property type="entry name" value="Link_domain_CD44_like"/>
    <property type="match status" value="1"/>
</dbReference>
<feature type="compositionally biased region" description="Basic and acidic residues" evidence="16">
    <location>
        <begin position="284"/>
        <end position="309"/>
    </location>
</feature>
<comment type="function">
    <text evidence="10">Ligand-specific transporter trafficking between intracellular organelles (TGN) and the plasma membrane. Plays a role in autocrine regulation of cell growth mediated by growth regulators containing cell surface retention sequence binding (CRS). May act as a hyaluronan (HA) transporter, either mediating its uptake for catabolism within lymphatic endothelial cells themselves, or its transport into the lumen of afferent lymphatic vessels for subsequent re-uptake and degradation in lymph nodes. Binds to pericelluar hyaluronan matrices deposited on the surface of leukocytes and facilitates cell adhesion and migration through lymphatic endothelium.</text>
</comment>
<dbReference type="InterPro" id="IPR043210">
    <property type="entry name" value="CD44_antigen-like"/>
</dbReference>
<evidence type="ECO:0000256" key="11">
    <source>
        <dbReference type="ARBA" id="ARBA00063369"/>
    </source>
</evidence>
<dbReference type="Pfam" id="PF00193">
    <property type="entry name" value="Xlink"/>
    <property type="match status" value="1"/>
</dbReference>
<feature type="transmembrane region" description="Helical" evidence="17">
    <location>
        <begin position="239"/>
        <end position="259"/>
    </location>
</feature>
<dbReference type="SMART" id="SM00445">
    <property type="entry name" value="LINK"/>
    <property type="match status" value="1"/>
</dbReference>
<dbReference type="GO" id="GO:0038023">
    <property type="term" value="F:signaling receptor activity"/>
    <property type="evidence" value="ECO:0007669"/>
    <property type="project" value="UniProtKB-ARBA"/>
</dbReference>
<evidence type="ECO:0000256" key="1">
    <source>
        <dbReference type="ARBA" id="ARBA00004167"/>
    </source>
</evidence>
<keyword evidence="7 15" id="KW-1015">Disulfide bond</keyword>
<comment type="subcellular location">
    <subcellularLocation>
        <location evidence="1">Membrane</location>
        <topology evidence="1">Single-pass membrane protein</topology>
    </subcellularLocation>
</comment>
<comment type="subunit">
    <text evidence="11">Homodimer; disulfide-linked. Interacts with PDGFB and IGFBP3. Forms a transient ternary complex with PDGFB and PDGFRB in TGN.</text>
</comment>
<evidence type="ECO:0000259" key="19">
    <source>
        <dbReference type="PROSITE" id="PS50963"/>
    </source>
</evidence>
<evidence type="ECO:0000256" key="9">
    <source>
        <dbReference type="ARBA" id="ARBA00023180"/>
    </source>
</evidence>
<evidence type="ECO:0000256" key="6">
    <source>
        <dbReference type="ARBA" id="ARBA00023136"/>
    </source>
</evidence>
<evidence type="ECO:0000256" key="12">
    <source>
        <dbReference type="ARBA" id="ARBA00074556"/>
    </source>
</evidence>
<evidence type="ECO:0000256" key="8">
    <source>
        <dbReference type="ARBA" id="ARBA00023170"/>
    </source>
</evidence>
<gene>
    <name evidence="20" type="ORF">CK820_G0005776</name>
</gene>
<feature type="region of interest" description="Disordered" evidence="16">
    <location>
        <begin position="284"/>
        <end position="322"/>
    </location>
</feature>
<dbReference type="InterPro" id="IPR000538">
    <property type="entry name" value="Link_dom"/>
</dbReference>
<evidence type="ECO:0000256" key="4">
    <source>
        <dbReference type="ARBA" id="ARBA00022729"/>
    </source>
</evidence>
<keyword evidence="6 17" id="KW-0472">Membrane</keyword>
<feature type="domain" description="Link" evidence="19">
    <location>
        <begin position="40"/>
        <end position="130"/>
    </location>
</feature>
<evidence type="ECO:0000313" key="21">
    <source>
        <dbReference type="Proteomes" id="UP000236370"/>
    </source>
</evidence>
<feature type="signal peptide" evidence="18">
    <location>
        <begin position="1"/>
        <end position="16"/>
    </location>
</feature>
<keyword evidence="3 17" id="KW-0812">Transmembrane</keyword>
<keyword evidence="8" id="KW-0675">Receptor</keyword>
<dbReference type="PRINTS" id="PR01265">
    <property type="entry name" value="LINKMODULE"/>
</dbReference>
<comment type="caution">
    <text evidence="20">The sequence shown here is derived from an EMBL/GenBank/DDBJ whole genome shotgun (WGS) entry which is preliminary data.</text>
</comment>
<keyword evidence="5 17" id="KW-1133">Transmembrane helix</keyword>
<evidence type="ECO:0000256" key="13">
    <source>
        <dbReference type="ARBA" id="ARBA00078806"/>
    </source>
</evidence>
<evidence type="ECO:0000256" key="17">
    <source>
        <dbReference type="SAM" id="Phobius"/>
    </source>
</evidence>
<dbReference type="STRING" id="9598.ENSPTRP00000005865"/>
<evidence type="ECO:0000256" key="16">
    <source>
        <dbReference type="SAM" id="MobiDB-lite"/>
    </source>
</evidence>
<dbReference type="AlphaFoldDB" id="A0A2J8P5P2"/>
<organism evidence="20 21">
    <name type="scientific">Pan troglodytes</name>
    <name type="common">Chimpanzee</name>
    <dbReference type="NCBI Taxonomy" id="9598"/>
    <lineage>
        <taxon>Eukaryota</taxon>
        <taxon>Metazoa</taxon>
        <taxon>Chordata</taxon>
        <taxon>Craniata</taxon>
        <taxon>Vertebrata</taxon>
        <taxon>Euteleostomi</taxon>
        <taxon>Mammalia</taxon>
        <taxon>Eutheria</taxon>
        <taxon>Euarchontoglires</taxon>
        <taxon>Primates</taxon>
        <taxon>Haplorrhini</taxon>
        <taxon>Catarrhini</taxon>
        <taxon>Hominidae</taxon>
        <taxon>Pan</taxon>
    </lineage>
</organism>
<proteinExistence type="predicted"/>
<feature type="disulfide bond" evidence="15">
    <location>
        <begin position="85"/>
        <end position="106"/>
    </location>
</feature>
<dbReference type="EMBL" id="NBAG03000219">
    <property type="protein sequence ID" value="PNI79308.1"/>
    <property type="molecule type" value="Genomic_DNA"/>
</dbReference>
<evidence type="ECO:0000256" key="14">
    <source>
        <dbReference type="ARBA" id="ARBA00081249"/>
    </source>
</evidence>
<evidence type="ECO:0000256" key="3">
    <source>
        <dbReference type="ARBA" id="ARBA00022692"/>
    </source>
</evidence>
<evidence type="ECO:0000256" key="18">
    <source>
        <dbReference type="SAM" id="SignalP"/>
    </source>
</evidence>
<dbReference type="InterPro" id="IPR016187">
    <property type="entry name" value="CTDL_fold"/>
</dbReference>
<name>A0A2J8P5P2_PANTR</name>
<dbReference type="Gene3D" id="3.10.100.10">
    <property type="entry name" value="Mannose-Binding Protein A, subunit A"/>
    <property type="match status" value="1"/>
</dbReference>
<dbReference type="GO" id="GO:0005886">
    <property type="term" value="C:plasma membrane"/>
    <property type="evidence" value="ECO:0007669"/>
    <property type="project" value="UniProtKB-ARBA"/>
</dbReference>
<feature type="chain" id="PRO_5014418209" description="Lymphatic vessel endothelial hyaluronic acid receptor 1" evidence="18">
    <location>
        <begin position="17"/>
        <end position="322"/>
    </location>
</feature>
<evidence type="ECO:0000256" key="5">
    <source>
        <dbReference type="ARBA" id="ARBA00022989"/>
    </source>
</evidence>
<keyword evidence="9" id="KW-0325">Glycoprotein</keyword>
<dbReference type="GO" id="GO:0007155">
    <property type="term" value="P:cell adhesion"/>
    <property type="evidence" value="ECO:0007669"/>
    <property type="project" value="InterPro"/>
</dbReference>
<dbReference type="PANTHER" id="PTHR10225">
    <property type="entry name" value="HYALURONAN RECEPTOR"/>
    <property type="match status" value="1"/>
</dbReference>
<dbReference type="PROSITE" id="PS50963">
    <property type="entry name" value="LINK_2"/>
    <property type="match status" value="1"/>
</dbReference>
<protein>
    <recommendedName>
        <fullName evidence="12">Lymphatic vessel endothelial hyaluronic acid receptor 1</fullName>
    </recommendedName>
    <alternativeName>
        <fullName evidence="14">Cell surface retention sequence-binding protein 1</fullName>
    </alternativeName>
    <alternativeName>
        <fullName evidence="13">Extracellular link domain-containing protein 1</fullName>
    </alternativeName>
</protein>
<dbReference type="FunFam" id="3.10.100.10:FF:000057">
    <property type="entry name" value="Lymphatic vessel endothelial hyaluronic acid receptor 1"/>
    <property type="match status" value="1"/>
</dbReference>
<evidence type="ECO:0000256" key="2">
    <source>
        <dbReference type="ARBA" id="ARBA00022448"/>
    </source>
</evidence>
<dbReference type="SUPFAM" id="SSF56436">
    <property type="entry name" value="C-type lectin-like"/>
    <property type="match status" value="1"/>
</dbReference>
<keyword evidence="2" id="KW-0813">Transport</keyword>
<keyword evidence="4 18" id="KW-0732">Signal</keyword>
<evidence type="ECO:0000256" key="10">
    <source>
        <dbReference type="ARBA" id="ARBA00057127"/>
    </source>
</evidence>
<dbReference type="PANTHER" id="PTHR10225:SF2">
    <property type="entry name" value="LYMPHATIC VESSEL ENDOTHELIAL HYALURONIC ACID RECEPTOR 1"/>
    <property type="match status" value="1"/>
</dbReference>
<accession>A0A2J8P5P2</accession>
<dbReference type="Proteomes" id="UP000236370">
    <property type="component" value="Unassembled WGS sequence"/>
</dbReference>
<evidence type="ECO:0000313" key="20">
    <source>
        <dbReference type="EMBL" id="PNI79308.1"/>
    </source>
</evidence>
<sequence>MARCFSLVLLLTSIWTTRLLVQGSLRAEELSIQVSCRIMGITLVSKKANQQLNFTEAKEACRLLGLSLAGKDQVETALKASFETCSYGWVGDGFVVISRISPNPKCGKNGVGVLIWKVPVNRQFAAYCYNSSDTWTNSCIPEIITTKDPIFNTQTATHTTEFIVSDSTYSVASPYSTIPAPTTTPPAPASTSIPRRKKLICVTEVFMETSTMSTETEPFVENKAAFKNEAAGFGGVPTALLVLALLFFGAAAGLGFCYVKRYVKAFPFTNKNQQKEMIETIVVKEEKANDSNPNEELKKTDKNPEEPKSPSKTTVRCLEAEV</sequence>
<evidence type="ECO:0000256" key="7">
    <source>
        <dbReference type="ARBA" id="ARBA00023157"/>
    </source>
</evidence>
<reference evidence="20 21" key="1">
    <citation type="submission" date="2017-12" db="EMBL/GenBank/DDBJ databases">
        <title>High-resolution comparative analysis of great ape genomes.</title>
        <authorList>
            <person name="Pollen A."/>
            <person name="Hastie A."/>
            <person name="Hormozdiari F."/>
            <person name="Dougherty M."/>
            <person name="Liu R."/>
            <person name="Chaisson M."/>
            <person name="Hoppe E."/>
            <person name="Hill C."/>
            <person name="Pang A."/>
            <person name="Hillier L."/>
            <person name="Baker C."/>
            <person name="Armstrong J."/>
            <person name="Shendure J."/>
            <person name="Paten B."/>
            <person name="Wilson R."/>
            <person name="Chao H."/>
            <person name="Schneider V."/>
            <person name="Ventura M."/>
            <person name="Kronenberg Z."/>
            <person name="Murali S."/>
            <person name="Gordon D."/>
            <person name="Cantsilieris S."/>
            <person name="Munson K."/>
            <person name="Nelson B."/>
            <person name="Raja A."/>
            <person name="Underwood J."/>
            <person name="Diekhans M."/>
            <person name="Fiddes I."/>
            <person name="Haussler D."/>
            <person name="Eichler E."/>
        </authorList>
    </citation>
    <scope>NUCLEOTIDE SEQUENCE [LARGE SCALE GENOMIC DNA]</scope>
    <source>
        <strain evidence="20">Yerkes chimp pedigree #C0471</strain>
    </source>
</reference>
<dbReference type="InterPro" id="IPR016186">
    <property type="entry name" value="C-type_lectin-like/link_sf"/>
</dbReference>
<dbReference type="GO" id="GO:0005540">
    <property type="term" value="F:hyaluronic acid binding"/>
    <property type="evidence" value="ECO:0007669"/>
    <property type="project" value="InterPro"/>
</dbReference>
<evidence type="ECO:0000256" key="15">
    <source>
        <dbReference type="PROSITE-ProRule" id="PRU00323"/>
    </source>
</evidence>
<comment type="caution">
    <text evidence="15">Lacks conserved residue(s) required for the propagation of feature annotation.</text>
</comment>